<proteinExistence type="predicted"/>
<evidence type="ECO:0000313" key="2">
    <source>
        <dbReference type="Proteomes" id="UP001243212"/>
    </source>
</evidence>
<organism evidence="1 2">
    <name type="scientific">Trueperella bonasi</name>
    <dbReference type="NCBI Taxonomy" id="312286"/>
    <lineage>
        <taxon>Bacteria</taxon>
        <taxon>Bacillati</taxon>
        <taxon>Actinomycetota</taxon>
        <taxon>Actinomycetes</taxon>
        <taxon>Actinomycetales</taxon>
        <taxon>Actinomycetaceae</taxon>
        <taxon>Trueperella</taxon>
    </lineage>
</organism>
<gene>
    <name evidence="1" type="ORF">J2S70_001296</name>
</gene>
<dbReference type="Proteomes" id="UP001243212">
    <property type="component" value="Unassembled WGS sequence"/>
</dbReference>
<protein>
    <submittedName>
        <fullName evidence="1">Membrane protein YphA (DoxX/SURF4 family)</fullName>
    </submittedName>
</protein>
<name>A0ABT9NH99_9ACTO</name>
<sequence length="167" mass="17489">MISTLARPLLAAPFIASGIDALTKPESHREAANRALDVVESLGIQRPSQSSVDFITRATGAVFTVAGLTLARGKLPRSSALLLGALQLPISLARNPFWEHSGKERRESISSLISAAGLVGGALIATQDRGGKPSLAWRAQRLAKDARDAASDQLDSAAGRLNIGDGR</sequence>
<keyword evidence="2" id="KW-1185">Reference proteome</keyword>
<accession>A0ABT9NH99</accession>
<comment type="caution">
    <text evidence="1">The sequence shown here is derived from an EMBL/GenBank/DDBJ whole genome shotgun (WGS) entry which is preliminary data.</text>
</comment>
<reference evidence="1 2" key="1">
    <citation type="submission" date="2023-07" db="EMBL/GenBank/DDBJ databases">
        <title>Sequencing the genomes of 1000 actinobacteria strains.</title>
        <authorList>
            <person name="Klenk H.-P."/>
        </authorList>
    </citation>
    <scope>NUCLEOTIDE SEQUENCE [LARGE SCALE GENOMIC DNA]</scope>
    <source>
        <strain evidence="1 2">DSM 17163</strain>
    </source>
</reference>
<dbReference type="RefSeq" id="WP_307682923.1">
    <property type="nucleotide sequence ID" value="NZ_JAUSQX010000001.1"/>
</dbReference>
<evidence type="ECO:0000313" key="1">
    <source>
        <dbReference type="EMBL" id="MDP9806714.1"/>
    </source>
</evidence>
<dbReference type="EMBL" id="JAUSQX010000001">
    <property type="protein sequence ID" value="MDP9806714.1"/>
    <property type="molecule type" value="Genomic_DNA"/>
</dbReference>